<feature type="domain" description="RecX third three-helical" evidence="7">
    <location>
        <begin position="100"/>
        <end position="146"/>
    </location>
</feature>
<comment type="function">
    <text evidence="5">Modulates RecA activity.</text>
</comment>
<dbReference type="Proteomes" id="UP000095743">
    <property type="component" value="Chromosome"/>
</dbReference>
<evidence type="ECO:0000256" key="3">
    <source>
        <dbReference type="ARBA" id="ARBA00018111"/>
    </source>
</evidence>
<evidence type="ECO:0000256" key="5">
    <source>
        <dbReference type="HAMAP-Rule" id="MF_01114"/>
    </source>
</evidence>
<evidence type="ECO:0000259" key="7">
    <source>
        <dbReference type="Pfam" id="PF21981"/>
    </source>
</evidence>
<protein>
    <recommendedName>
        <fullName evidence="3 5">Regulatory protein RecX</fullName>
    </recommendedName>
</protein>
<dbReference type="PANTHER" id="PTHR33602:SF1">
    <property type="entry name" value="REGULATORY PROTEIN RECX FAMILY PROTEIN"/>
    <property type="match status" value="1"/>
</dbReference>
<evidence type="ECO:0000256" key="4">
    <source>
        <dbReference type="ARBA" id="ARBA00022490"/>
    </source>
</evidence>
<feature type="domain" description="RecX second three-helical" evidence="6">
    <location>
        <begin position="53"/>
        <end position="94"/>
    </location>
</feature>
<gene>
    <name evidence="5" type="primary">recX</name>
    <name evidence="9" type="ORF">Gferi_00625</name>
</gene>
<dbReference type="InterPro" id="IPR053925">
    <property type="entry name" value="RecX_HTH_3rd"/>
</dbReference>
<comment type="subcellular location">
    <subcellularLocation>
        <location evidence="1 5">Cytoplasm</location>
    </subcellularLocation>
</comment>
<reference evidence="9 10" key="1">
    <citation type="submission" date="2016-09" db="EMBL/GenBank/DDBJ databases">
        <title>Genomic analysis reveals versatility of anaerobic energy metabolism of Geosporobacter ferrireducens IRF9 of phylum Firmicutes.</title>
        <authorList>
            <person name="Kim S.-J."/>
        </authorList>
    </citation>
    <scope>NUCLEOTIDE SEQUENCE [LARGE SCALE GENOMIC DNA]</scope>
    <source>
        <strain evidence="9 10">IRF9</strain>
    </source>
</reference>
<dbReference type="AlphaFoldDB" id="A0A1D8GBC6"/>
<dbReference type="RefSeq" id="WP_069973770.1">
    <property type="nucleotide sequence ID" value="NZ_CP017269.1"/>
</dbReference>
<dbReference type="InterPro" id="IPR053924">
    <property type="entry name" value="RecX_HTH_2nd"/>
</dbReference>
<dbReference type="Pfam" id="PF21982">
    <property type="entry name" value="RecX_HTH1"/>
    <property type="match status" value="1"/>
</dbReference>
<accession>A0A1D8GBC6</accession>
<keyword evidence="10" id="KW-1185">Reference proteome</keyword>
<dbReference type="Pfam" id="PF02631">
    <property type="entry name" value="RecX_HTH2"/>
    <property type="match status" value="1"/>
</dbReference>
<feature type="domain" description="RecX first three-helical" evidence="8">
    <location>
        <begin position="7"/>
        <end position="46"/>
    </location>
</feature>
<dbReference type="EMBL" id="CP017269">
    <property type="protein sequence ID" value="AOT68217.1"/>
    <property type="molecule type" value="Genomic_DNA"/>
</dbReference>
<evidence type="ECO:0000313" key="10">
    <source>
        <dbReference type="Proteomes" id="UP000095743"/>
    </source>
</evidence>
<evidence type="ECO:0000313" key="9">
    <source>
        <dbReference type="EMBL" id="AOT68217.1"/>
    </source>
</evidence>
<dbReference type="InterPro" id="IPR003783">
    <property type="entry name" value="Regulatory_RecX"/>
</dbReference>
<dbReference type="PANTHER" id="PTHR33602">
    <property type="entry name" value="REGULATORY PROTEIN RECX FAMILY PROTEIN"/>
    <property type="match status" value="1"/>
</dbReference>
<name>A0A1D8GBC6_9FIRM</name>
<dbReference type="OrthoDB" id="5421057at2"/>
<dbReference type="KEGG" id="gfe:Gferi_00625"/>
<evidence type="ECO:0000259" key="6">
    <source>
        <dbReference type="Pfam" id="PF02631"/>
    </source>
</evidence>
<dbReference type="GO" id="GO:0005737">
    <property type="term" value="C:cytoplasm"/>
    <property type="evidence" value="ECO:0007669"/>
    <property type="project" value="UniProtKB-SubCell"/>
</dbReference>
<dbReference type="InterPro" id="IPR053926">
    <property type="entry name" value="RecX_HTH_1st"/>
</dbReference>
<evidence type="ECO:0000256" key="1">
    <source>
        <dbReference type="ARBA" id="ARBA00004496"/>
    </source>
</evidence>
<proteinExistence type="inferred from homology"/>
<dbReference type="STRING" id="1424294.Gferi_00625"/>
<organism evidence="9 10">
    <name type="scientific">Geosporobacter ferrireducens</name>
    <dbReference type="NCBI Taxonomy" id="1424294"/>
    <lineage>
        <taxon>Bacteria</taxon>
        <taxon>Bacillati</taxon>
        <taxon>Bacillota</taxon>
        <taxon>Clostridia</taxon>
        <taxon>Peptostreptococcales</taxon>
        <taxon>Thermotaleaceae</taxon>
        <taxon>Geosporobacter</taxon>
    </lineage>
</organism>
<dbReference type="HAMAP" id="MF_01114">
    <property type="entry name" value="RecX"/>
    <property type="match status" value="1"/>
</dbReference>
<evidence type="ECO:0000256" key="2">
    <source>
        <dbReference type="ARBA" id="ARBA00009695"/>
    </source>
</evidence>
<dbReference type="Gene3D" id="1.10.10.10">
    <property type="entry name" value="Winged helix-like DNA-binding domain superfamily/Winged helix DNA-binding domain"/>
    <property type="match status" value="3"/>
</dbReference>
<evidence type="ECO:0000259" key="8">
    <source>
        <dbReference type="Pfam" id="PF21982"/>
    </source>
</evidence>
<dbReference type="Pfam" id="PF21981">
    <property type="entry name" value="RecX_HTH3"/>
    <property type="match status" value="1"/>
</dbReference>
<dbReference type="InterPro" id="IPR036388">
    <property type="entry name" value="WH-like_DNA-bd_sf"/>
</dbReference>
<dbReference type="GO" id="GO:0006282">
    <property type="term" value="P:regulation of DNA repair"/>
    <property type="evidence" value="ECO:0007669"/>
    <property type="project" value="UniProtKB-UniRule"/>
</dbReference>
<sequence>MEEFQEAYGKALNYLSYRSRTESEMTRYLIGKEYSEEVIRKVIERLIELNYLNDYEYARRYIEITGENKALSSDMIKIHLKQKGIPSEVIKDALNALEVDELEHCIRLLKKKVKENEYLSDNQQRIKLKSYLFRKGFRMEVIHKAIDLLHKEFSKG</sequence>
<keyword evidence="4 5" id="KW-0963">Cytoplasm</keyword>
<comment type="similarity">
    <text evidence="2 5">Belongs to the RecX family.</text>
</comment>